<keyword evidence="2" id="KW-1185">Reference proteome</keyword>
<sequence length="469" mass="51219">MIFSIELLKFYRILTRVGSIVLVFAGFRVVEIQVELTQLSCTDRILPRHECDLTFTEQYIDVQVILVPMVCSFGSGRMAAMARLLAAGSFSQTIAEEVGYQKLATQYIQRELCEADDANLIDEEDMHVFGLKPMTDPLHLVCCNACKKPIKDSQYAAHAEFCKILNPSEEIVSELGGGMGNKRSPRKDRKKLPTPRATTTGGELERTESAEADDVSLSDFHVDEKIQQASFSIDAKRNSACVDGALIMDGSRVSPGNKEYSIGAAPPPRKRSKLITAEGVTMTDHLGTNSAVAKSLCAGAQEARTNVPAPLATKMFYSQRNQRLRSALTYLYYGESSKEQYGDLVKLTSLKGNSMPLNSVQENAVPLQVLSPTNIPHEQINVQREKRERVSLPSDQILADSSDVNLGKLGGCTPVTSFSNHVPVSNVLRPTTPVGVMRSNYSSKPYTFAGNSGTSLGTMQQPKGSVPVT</sequence>
<reference evidence="1 2" key="1">
    <citation type="journal article" date="2021" name="Hortic Res">
        <title>High-quality reference genome and annotation aids understanding of berry development for evergreen blueberry (Vaccinium darrowii).</title>
        <authorList>
            <person name="Yu J."/>
            <person name="Hulse-Kemp A.M."/>
            <person name="Babiker E."/>
            <person name="Staton M."/>
        </authorList>
    </citation>
    <scope>NUCLEOTIDE SEQUENCE [LARGE SCALE GENOMIC DNA]</scope>
    <source>
        <strain evidence="2">cv. NJ 8807/NJ 8810</strain>
        <tissue evidence="1">Young leaf</tissue>
    </source>
</reference>
<dbReference type="Proteomes" id="UP000828048">
    <property type="component" value="Chromosome 1"/>
</dbReference>
<proteinExistence type="predicted"/>
<organism evidence="1 2">
    <name type="scientific">Vaccinium darrowii</name>
    <dbReference type="NCBI Taxonomy" id="229202"/>
    <lineage>
        <taxon>Eukaryota</taxon>
        <taxon>Viridiplantae</taxon>
        <taxon>Streptophyta</taxon>
        <taxon>Embryophyta</taxon>
        <taxon>Tracheophyta</taxon>
        <taxon>Spermatophyta</taxon>
        <taxon>Magnoliopsida</taxon>
        <taxon>eudicotyledons</taxon>
        <taxon>Gunneridae</taxon>
        <taxon>Pentapetalae</taxon>
        <taxon>asterids</taxon>
        <taxon>Ericales</taxon>
        <taxon>Ericaceae</taxon>
        <taxon>Vaccinioideae</taxon>
        <taxon>Vaccinieae</taxon>
        <taxon>Vaccinium</taxon>
    </lineage>
</organism>
<evidence type="ECO:0000313" key="2">
    <source>
        <dbReference type="Proteomes" id="UP000828048"/>
    </source>
</evidence>
<evidence type="ECO:0000313" key="1">
    <source>
        <dbReference type="EMBL" id="KAH7842744.1"/>
    </source>
</evidence>
<protein>
    <submittedName>
        <fullName evidence="1">Uncharacterized protein</fullName>
    </submittedName>
</protein>
<gene>
    <name evidence="1" type="ORF">Vadar_008677</name>
</gene>
<comment type="caution">
    <text evidence="1">The sequence shown here is derived from an EMBL/GenBank/DDBJ whole genome shotgun (WGS) entry which is preliminary data.</text>
</comment>
<dbReference type="EMBL" id="CM037151">
    <property type="protein sequence ID" value="KAH7842744.1"/>
    <property type="molecule type" value="Genomic_DNA"/>
</dbReference>
<accession>A0ACB7XP83</accession>
<name>A0ACB7XP83_9ERIC</name>